<dbReference type="Pfam" id="PF01464">
    <property type="entry name" value="SLT"/>
    <property type="match status" value="1"/>
</dbReference>
<dbReference type="SUPFAM" id="SSF53955">
    <property type="entry name" value="Lysozyme-like"/>
    <property type="match status" value="1"/>
</dbReference>
<comment type="similarity">
    <text evidence="1">Belongs to the transglycosylase Slt family.</text>
</comment>
<dbReference type="GO" id="GO:0008933">
    <property type="term" value="F:peptidoglycan lytic transglycosylase activity"/>
    <property type="evidence" value="ECO:0007669"/>
    <property type="project" value="InterPro"/>
</dbReference>
<reference evidence="4 5" key="1">
    <citation type="submission" date="2018-03" db="EMBL/GenBank/DDBJ databases">
        <title>Genome sequencing of Ottowia sp.</title>
        <authorList>
            <person name="Kim S.-J."/>
            <person name="Heo J."/>
            <person name="Kwon S.-W."/>
        </authorList>
    </citation>
    <scope>NUCLEOTIDE SEQUENCE [LARGE SCALE GENOMIC DNA]</scope>
    <source>
        <strain evidence="4 5">KADR8-3</strain>
    </source>
</reference>
<dbReference type="InterPro" id="IPR008258">
    <property type="entry name" value="Transglycosylase_SLT_dom_1"/>
</dbReference>
<proteinExistence type="inferred from homology"/>
<dbReference type="PANTHER" id="PTHR37423:SF2">
    <property type="entry name" value="MEMBRANE-BOUND LYTIC MUREIN TRANSGLYCOSYLASE C"/>
    <property type="match status" value="1"/>
</dbReference>
<gene>
    <name evidence="4" type="ORF">C6570_17375</name>
</gene>
<dbReference type="OrthoDB" id="9815002at2"/>
<dbReference type="GO" id="GO:0016020">
    <property type="term" value="C:membrane"/>
    <property type="evidence" value="ECO:0007669"/>
    <property type="project" value="InterPro"/>
</dbReference>
<evidence type="ECO:0000313" key="4">
    <source>
        <dbReference type="EMBL" id="AVO35791.1"/>
    </source>
</evidence>
<sequence length="285" mass="30231">MRLRILRPTAAGGLGPCTRALASLTFTWACLHAGLAAASPATADAAGCSRGWDQLLSAQQRAQAEAARDCGKDAARASISLADQVAVYDRPLTNGPLGPLATPGQKAAATGGADARPKRPLPSPLAVRAEGTSRPAVFAPLIDRAARAHDIDPLLLHAIARVESRHKPDAISHAGAHGMMQVIVPTARRFGVDGAKNLHDPQTNLDVSARYLKTLQRRFGNDLPLVLAAYNAGEGAVEKYGRQIPPYRETQGYVRKVISEYELLRRISVRRDAALSAHASAEPAL</sequence>
<name>A0A2S0MJ60_9BURK</name>
<feature type="region of interest" description="Disordered" evidence="2">
    <location>
        <begin position="96"/>
        <end position="128"/>
    </location>
</feature>
<dbReference type="GO" id="GO:0000270">
    <property type="term" value="P:peptidoglycan metabolic process"/>
    <property type="evidence" value="ECO:0007669"/>
    <property type="project" value="InterPro"/>
</dbReference>
<evidence type="ECO:0000256" key="2">
    <source>
        <dbReference type="SAM" id="MobiDB-lite"/>
    </source>
</evidence>
<keyword evidence="5" id="KW-1185">Reference proteome</keyword>
<dbReference type="CDD" id="cd00254">
    <property type="entry name" value="LT-like"/>
    <property type="match status" value="1"/>
</dbReference>
<evidence type="ECO:0000256" key="1">
    <source>
        <dbReference type="ARBA" id="ARBA00007734"/>
    </source>
</evidence>
<feature type="domain" description="Transglycosylase SLT" evidence="3">
    <location>
        <begin position="141"/>
        <end position="243"/>
    </location>
</feature>
<accession>A0A2S0MJ60</accession>
<dbReference type="Gene3D" id="1.10.530.10">
    <property type="match status" value="1"/>
</dbReference>
<dbReference type="InterPro" id="IPR000189">
    <property type="entry name" value="Transglyc_AS"/>
</dbReference>
<protein>
    <submittedName>
        <fullName evidence="4">Lytic transglycosylase</fullName>
    </submittedName>
</protein>
<organism evidence="4 5">
    <name type="scientific">Ottowia oryzae</name>
    <dbReference type="NCBI Taxonomy" id="2109914"/>
    <lineage>
        <taxon>Bacteria</taxon>
        <taxon>Pseudomonadati</taxon>
        <taxon>Pseudomonadota</taxon>
        <taxon>Betaproteobacteria</taxon>
        <taxon>Burkholderiales</taxon>
        <taxon>Comamonadaceae</taxon>
        <taxon>Ottowia</taxon>
    </lineage>
</organism>
<dbReference type="InterPro" id="IPR023346">
    <property type="entry name" value="Lysozyme-like_dom_sf"/>
</dbReference>
<dbReference type="PANTHER" id="PTHR37423">
    <property type="entry name" value="SOLUBLE LYTIC MUREIN TRANSGLYCOSYLASE-RELATED"/>
    <property type="match status" value="1"/>
</dbReference>
<dbReference type="EMBL" id="CP027666">
    <property type="protein sequence ID" value="AVO35791.1"/>
    <property type="molecule type" value="Genomic_DNA"/>
</dbReference>
<dbReference type="KEGG" id="otk:C6570_17375"/>
<evidence type="ECO:0000313" key="5">
    <source>
        <dbReference type="Proteomes" id="UP000239709"/>
    </source>
</evidence>
<dbReference type="PROSITE" id="PS00922">
    <property type="entry name" value="TRANSGLYCOSYLASE"/>
    <property type="match status" value="1"/>
</dbReference>
<dbReference type="AlphaFoldDB" id="A0A2S0MJ60"/>
<evidence type="ECO:0000259" key="3">
    <source>
        <dbReference type="Pfam" id="PF01464"/>
    </source>
</evidence>
<dbReference type="Proteomes" id="UP000239709">
    <property type="component" value="Chromosome"/>
</dbReference>